<evidence type="ECO:0000256" key="1">
    <source>
        <dbReference type="SAM" id="Phobius"/>
    </source>
</evidence>
<protein>
    <submittedName>
        <fullName evidence="3">Peptidoglycan DD-metalloendopeptidase family protein</fullName>
    </submittedName>
</protein>
<proteinExistence type="predicted"/>
<dbReference type="InterPro" id="IPR016047">
    <property type="entry name" value="M23ase_b-sheet_dom"/>
</dbReference>
<dbReference type="CDD" id="cd12797">
    <property type="entry name" value="M23_peptidase"/>
    <property type="match status" value="1"/>
</dbReference>
<keyword evidence="1" id="KW-1133">Transmembrane helix</keyword>
<dbReference type="Gene3D" id="2.70.70.10">
    <property type="entry name" value="Glucose Permease (Domain IIA)"/>
    <property type="match status" value="1"/>
</dbReference>
<keyword evidence="4" id="KW-1185">Reference proteome</keyword>
<dbReference type="Proteomes" id="UP001610063">
    <property type="component" value="Unassembled WGS sequence"/>
</dbReference>
<accession>A0ABW7N4M8</accession>
<reference evidence="3 4" key="1">
    <citation type="journal article" date="2013" name="Int. J. Syst. Evol. Microbiol.">
        <title>Marinoscillum luteum sp. nov., isolated from marine sediment.</title>
        <authorList>
            <person name="Cha I.T."/>
            <person name="Park S.J."/>
            <person name="Kim S.J."/>
            <person name="Kim J.G."/>
            <person name="Jung M.Y."/>
            <person name="Shin K.S."/>
            <person name="Kwon K.K."/>
            <person name="Yang S.H."/>
            <person name="Seo Y.S."/>
            <person name="Rhee S.K."/>
        </authorList>
    </citation>
    <scope>NUCLEOTIDE SEQUENCE [LARGE SCALE GENOMIC DNA]</scope>
    <source>
        <strain evidence="3 4">KCTC 23939</strain>
    </source>
</reference>
<dbReference type="PANTHER" id="PTHR21666:SF286">
    <property type="entry name" value="LIPOPROTEIN NLPD"/>
    <property type="match status" value="1"/>
</dbReference>
<evidence type="ECO:0000313" key="4">
    <source>
        <dbReference type="Proteomes" id="UP001610063"/>
    </source>
</evidence>
<keyword evidence="1" id="KW-0812">Transmembrane</keyword>
<dbReference type="InterPro" id="IPR050570">
    <property type="entry name" value="Cell_wall_metabolism_enzyme"/>
</dbReference>
<gene>
    <name evidence="3" type="ORF">ACHKAR_03735</name>
</gene>
<keyword evidence="1" id="KW-0472">Membrane</keyword>
<feature type="transmembrane region" description="Helical" evidence="1">
    <location>
        <begin position="25"/>
        <end position="47"/>
    </location>
</feature>
<evidence type="ECO:0000313" key="3">
    <source>
        <dbReference type="EMBL" id="MFH6982532.1"/>
    </source>
</evidence>
<sequence length="327" mass="37715">MARIKYYYDTESCRYERIRVSSWDILWNSLGFLMLAMLLAGGIVFIYTKYFESPEEALLRKENEELRMYYELLSKEVTDANQMLASLQERDDNIYRVIMGAEPIADEIRKAGFGGANRYRNILEQGLEREELVLENYQRIDQLKKQMYIQTKSYDEVMNLALDKELMLASMPAIQPVSNEDLKRLSSGFGYRMDPILKTRRPHHGVDFSLPKGNPVYATGDGVVKFTKTSFSGYGKQIEIDHGFGYTTKYAHLNEFVVKTGQKVKRGELIAYSGNTGKSTAPHLHYEVKIDGKPVNPVHYFYKDLDSEEYEEVLRLASIENQAMGSY</sequence>
<name>A0ABW7N4M8_9BACT</name>
<dbReference type="Pfam" id="PF01551">
    <property type="entry name" value="Peptidase_M23"/>
    <property type="match status" value="1"/>
</dbReference>
<dbReference type="EMBL" id="JBIPKE010000012">
    <property type="protein sequence ID" value="MFH6982532.1"/>
    <property type="molecule type" value="Genomic_DNA"/>
</dbReference>
<dbReference type="RefSeq" id="WP_159578625.1">
    <property type="nucleotide sequence ID" value="NZ_JBIPKE010000012.1"/>
</dbReference>
<evidence type="ECO:0000259" key="2">
    <source>
        <dbReference type="Pfam" id="PF01551"/>
    </source>
</evidence>
<dbReference type="PANTHER" id="PTHR21666">
    <property type="entry name" value="PEPTIDASE-RELATED"/>
    <property type="match status" value="1"/>
</dbReference>
<feature type="domain" description="M23ase beta-sheet core" evidence="2">
    <location>
        <begin position="202"/>
        <end position="297"/>
    </location>
</feature>
<dbReference type="SUPFAM" id="SSF51261">
    <property type="entry name" value="Duplicated hybrid motif"/>
    <property type="match status" value="1"/>
</dbReference>
<dbReference type="InterPro" id="IPR011055">
    <property type="entry name" value="Dup_hybrid_motif"/>
</dbReference>
<organism evidence="3 4">
    <name type="scientific">Marinoscillum luteum</name>
    <dbReference type="NCBI Taxonomy" id="861051"/>
    <lineage>
        <taxon>Bacteria</taxon>
        <taxon>Pseudomonadati</taxon>
        <taxon>Bacteroidota</taxon>
        <taxon>Cytophagia</taxon>
        <taxon>Cytophagales</taxon>
        <taxon>Reichenbachiellaceae</taxon>
        <taxon>Marinoscillum</taxon>
    </lineage>
</organism>
<comment type="caution">
    <text evidence="3">The sequence shown here is derived from an EMBL/GenBank/DDBJ whole genome shotgun (WGS) entry which is preliminary data.</text>
</comment>